<accession>A0A7C4H8E5</accession>
<dbReference type="PANTHER" id="PTHR43334:SF2">
    <property type="entry name" value="ACETATE--COA LIGASE [ADP-FORMING]"/>
    <property type="match status" value="1"/>
</dbReference>
<dbReference type="PANTHER" id="PTHR43334">
    <property type="entry name" value="ACETATE--COA LIGASE [ADP-FORMING]"/>
    <property type="match status" value="1"/>
</dbReference>
<evidence type="ECO:0000256" key="1">
    <source>
        <dbReference type="ARBA" id="ARBA00022598"/>
    </source>
</evidence>
<reference evidence="5" key="1">
    <citation type="journal article" date="2020" name="mSystems">
        <title>Genome- and Community-Level Interaction Insights into Carbon Utilization and Element Cycling Functions of Hydrothermarchaeota in Hydrothermal Sediment.</title>
        <authorList>
            <person name="Zhou Z."/>
            <person name="Liu Y."/>
            <person name="Xu W."/>
            <person name="Pan J."/>
            <person name="Luo Z.H."/>
            <person name="Li M."/>
        </authorList>
    </citation>
    <scope>NUCLEOTIDE SEQUENCE [LARGE SCALE GENOMIC DNA]</scope>
    <source>
        <strain evidence="6">SpSt-638</strain>
        <strain evidence="5">SpSt-642</strain>
    </source>
</reference>
<dbReference type="Pfam" id="PF19045">
    <property type="entry name" value="Ligase_CoA_2"/>
    <property type="match status" value="1"/>
</dbReference>
<dbReference type="SUPFAM" id="SSF52210">
    <property type="entry name" value="Succinyl-CoA synthetase domains"/>
    <property type="match status" value="2"/>
</dbReference>
<comment type="caution">
    <text evidence="5">The sequence shown here is derived from an EMBL/GenBank/DDBJ whole genome shotgun (WGS) entry which is preliminary data.</text>
</comment>
<dbReference type="Pfam" id="PF13380">
    <property type="entry name" value="CoA_binding_2"/>
    <property type="match status" value="1"/>
</dbReference>
<dbReference type="InterPro" id="IPR043938">
    <property type="entry name" value="Ligase_CoA_dom"/>
</dbReference>
<evidence type="ECO:0000313" key="5">
    <source>
        <dbReference type="EMBL" id="HGM58026.1"/>
    </source>
</evidence>
<proteinExistence type="predicted"/>
<feature type="domain" description="CoA-binding" evidence="4">
    <location>
        <begin position="5"/>
        <end position="99"/>
    </location>
</feature>
<dbReference type="InterPro" id="IPR032875">
    <property type="entry name" value="Succ_CoA_lig_flav_dom"/>
</dbReference>
<dbReference type="AlphaFoldDB" id="A0A7C4H8E5"/>
<evidence type="ECO:0000256" key="3">
    <source>
        <dbReference type="ARBA" id="ARBA00022840"/>
    </source>
</evidence>
<dbReference type="GO" id="GO:0043758">
    <property type="term" value="F:acetate-CoA ligase (ADP-forming) activity"/>
    <property type="evidence" value="ECO:0007669"/>
    <property type="project" value="InterPro"/>
</dbReference>
<dbReference type="InterPro" id="IPR051538">
    <property type="entry name" value="Acyl-CoA_Synth/Transferase"/>
</dbReference>
<name>A0A7C4H8E5_STAMA</name>
<sequence length="467" mass="51855">MIEAFFNPKSVAIIGATPKEGKVGRVLIENFIKRFKGKIYPVNPSYDEIMGLKCYKSVKDIQDEIDLAVIAIPAPIIPSVLRELGEKNVKNVIIISGGFRETGTEEGARLEDEVINIAREYGIRIIGPNCIGIFDNWSGVDTFFLPDVKMKRPPRGFISFISQSGAFASALLDWMAYRGIGVSRAISYGNKIDIDDVDLIEFLGNDDKTKVIIMYIEGLKENRGKLFIEKAREVSRNKPIIIYKAGKTERGSLAASSHTAALAGSYELYQAAIKQANLIEARSFDDIMDLTKILLTQPVMKGNRVYVITDAGGVGVMLTDALTSEGLYMPRTPPDLREELRKILPPHCIVDNPIDLTGDTDDQRYINVLEKVIPREDVDAVVVVALPQVPGIRGELFNYIIEAKRKYDKPLVTVIIGGPEAEKFKNMLEHNEIPVFESPERAARALGALFKYSLTRGVARRYEGGVD</sequence>
<protein>
    <submittedName>
        <fullName evidence="5">CoA-binding protein</fullName>
    </submittedName>
</protein>
<gene>
    <name evidence="6" type="ORF">ENU09_03335</name>
    <name evidence="5" type="ORF">ENU14_00310</name>
</gene>
<dbReference type="SMART" id="SM00881">
    <property type="entry name" value="CoA_binding"/>
    <property type="match status" value="1"/>
</dbReference>
<evidence type="ECO:0000313" key="6">
    <source>
        <dbReference type="EMBL" id="HGQ59730.1"/>
    </source>
</evidence>
<dbReference type="EMBL" id="DTBJ01000004">
    <property type="protein sequence ID" value="HGM58026.1"/>
    <property type="molecule type" value="Genomic_DNA"/>
</dbReference>
<dbReference type="Gene3D" id="3.40.50.261">
    <property type="entry name" value="Succinyl-CoA synthetase domains"/>
    <property type="match status" value="2"/>
</dbReference>
<dbReference type="GO" id="GO:0005524">
    <property type="term" value="F:ATP binding"/>
    <property type="evidence" value="ECO:0007669"/>
    <property type="project" value="UniProtKB-KW"/>
</dbReference>
<dbReference type="InterPro" id="IPR016102">
    <property type="entry name" value="Succinyl-CoA_synth-like"/>
</dbReference>
<keyword evidence="3" id="KW-0067">ATP-binding</keyword>
<dbReference type="Gene3D" id="3.40.50.720">
    <property type="entry name" value="NAD(P)-binding Rossmann-like Domain"/>
    <property type="match status" value="1"/>
</dbReference>
<dbReference type="EMBL" id="DTBE01000085">
    <property type="protein sequence ID" value="HGQ59730.1"/>
    <property type="molecule type" value="Genomic_DNA"/>
</dbReference>
<evidence type="ECO:0000259" key="4">
    <source>
        <dbReference type="SMART" id="SM00881"/>
    </source>
</evidence>
<dbReference type="InterPro" id="IPR003781">
    <property type="entry name" value="CoA-bd"/>
</dbReference>
<keyword evidence="2" id="KW-0547">Nucleotide-binding</keyword>
<dbReference type="Pfam" id="PF13607">
    <property type="entry name" value="Succ_CoA_lig"/>
    <property type="match status" value="1"/>
</dbReference>
<keyword evidence="1" id="KW-0436">Ligase</keyword>
<evidence type="ECO:0000256" key="2">
    <source>
        <dbReference type="ARBA" id="ARBA00022741"/>
    </source>
</evidence>
<organism evidence="5">
    <name type="scientific">Staphylothermus marinus</name>
    <dbReference type="NCBI Taxonomy" id="2280"/>
    <lineage>
        <taxon>Archaea</taxon>
        <taxon>Thermoproteota</taxon>
        <taxon>Thermoprotei</taxon>
        <taxon>Desulfurococcales</taxon>
        <taxon>Desulfurococcaceae</taxon>
        <taxon>Staphylothermus</taxon>
    </lineage>
</organism>
<dbReference type="SUPFAM" id="SSF51735">
    <property type="entry name" value="NAD(P)-binding Rossmann-fold domains"/>
    <property type="match status" value="1"/>
</dbReference>
<dbReference type="InterPro" id="IPR036291">
    <property type="entry name" value="NAD(P)-bd_dom_sf"/>
</dbReference>